<dbReference type="AlphaFoldDB" id="A0A543A400"/>
<feature type="domain" description="N-acetylmuramoyl-L-alanine amidase" evidence="2">
    <location>
        <begin position="26"/>
        <end position="175"/>
    </location>
</feature>
<protein>
    <submittedName>
        <fullName evidence="3">N-acetylmuramoyl-L-alanine amidase</fullName>
    </submittedName>
</protein>
<dbReference type="SMART" id="SM00644">
    <property type="entry name" value="Ami_2"/>
    <property type="match status" value="1"/>
</dbReference>
<dbReference type="RefSeq" id="WP_170225066.1">
    <property type="nucleotide sequence ID" value="NZ_VFOV01000001.1"/>
</dbReference>
<gene>
    <name evidence="3" type="ORF">FB381_1176</name>
</gene>
<evidence type="ECO:0000259" key="2">
    <source>
        <dbReference type="SMART" id="SM00644"/>
    </source>
</evidence>
<name>A0A543A400_9ACTN</name>
<dbReference type="GO" id="GO:0009253">
    <property type="term" value="P:peptidoglycan catabolic process"/>
    <property type="evidence" value="ECO:0007669"/>
    <property type="project" value="InterPro"/>
</dbReference>
<dbReference type="Pfam" id="PF01510">
    <property type="entry name" value="Amidase_2"/>
    <property type="match status" value="1"/>
</dbReference>
<dbReference type="InterPro" id="IPR036505">
    <property type="entry name" value="Amidase/PGRP_sf"/>
</dbReference>
<proteinExistence type="predicted"/>
<dbReference type="EMBL" id="VFOV01000001">
    <property type="protein sequence ID" value="TQL67302.1"/>
    <property type="molecule type" value="Genomic_DNA"/>
</dbReference>
<comment type="caution">
    <text evidence="3">The sequence shown here is derived from an EMBL/GenBank/DDBJ whole genome shotgun (WGS) entry which is preliminary data.</text>
</comment>
<dbReference type="SUPFAM" id="SSF55846">
    <property type="entry name" value="N-acetylmuramoyl-L-alanine amidase-like"/>
    <property type="match status" value="1"/>
</dbReference>
<keyword evidence="4" id="KW-1185">Reference proteome</keyword>
<accession>A0A543A400</accession>
<dbReference type="InterPro" id="IPR002502">
    <property type="entry name" value="Amidase_domain"/>
</dbReference>
<feature type="region of interest" description="Disordered" evidence="1">
    <location>
        <begin position="220"/>
        <end position="239"/>
    </location>
</feature>
<dbReference type="GO" id="GO:0008745">
    <property type="term" value="F:N-acetylmuramoyl-L-alanine amidase activity"/>
    <property type="evidence" value="ECO:0007669"/>
    <property type="project" value="InterPro"/>
</dbReference>
<sequence length="239" mass="26085">MTYRRLPDNLPAILRNHGIEVIEIPGWRTRGRPASTGEFKPVGVLCHHTGSYDRLGDTADDTAYAEWLAKEGRADLPAPLAHLALSRGGVVFVLASGRANHAGRAKSSGTVAAGDGNALYIGIEAMNDGKQGWDTRQYQTYAKLCAVLSLKVTHNSVRTVRGHKETSTTGKWDPGRIDMNAFRELTLKKMNQIRAEASFAERARIRMGGLTRSVRDAFGRLGTRRATSPGEELESEPTS</sequence>
<organism evidence="3 4">
    <name type="scientific">Nocardioides albertanoniae</name>
    <dbReference type="NCBI Taxonomy" id="1175486"/>
    <lineage>
        <taxon>Bacteria</taxon>
        <taxon>Bacillati</taxon>
        <taxon>Actinomycetota</taxon>
        <taxon>Actinomycetes</taxon>
        <taxon>Propionibacteriales</taxon>
        <taxon>Nocardioidaceae</taxon>
        <taxon>Nocardioides</taxon>
    </lineage>
</organism>
<evidence type="ECO:0000256" key="1">
    <source>
        <dbReference type="SAM" id="MobiDB-lite"/>
    </source>
</evidence>
<dbReference type="CDD" id="cd06583">
    <property type="entry name" value="PGRP"/>
    <property type="match status" value="1"/>
</dbReference>
<reference evidence="3 4" key="1">
    <citation type="submission" date="2019-06" db="EMBL/GenBank/DDBJ databases">
        <title>Sequencing the genomes of 1000 actinobacteria strains.</title>
        <authorList>
            <person name="Klenk H.-P."/>
        </authorList>
    </citation>
    <scope>NUCLEOTIDE SEQUENCE [LARGE SCALE GENOMIC DNA]</scope>
    <source>
        <strain evidence="3 4">DSM 25218</strain>
    </source>
</reference>
<dbReference type="Gene3D" id="3.40.80.10">
    <property type="entry name" value="Peptidoglycan recognition protein-like"/>
    <property type="match status" value="1"/>
</dbReference>
<evidence type="ECO:0000313" key="3">
    <source>
        <dbReference type="EMBL" id="TQL67302.1"/>
    </source>
</evidence>
<dbReference type="Proteomes" id="UP000320209">
    <property type="component" value="Unassembled WGS sequence"/>
</dbReference>
<evidence type="ECO:0000313" key="4">
    <source>
        <dbReference type="Proteomes" id="UP000320209"/>
    </source>
</evidence>